<dbReference type="InterPro" id="IPR011009">
    <property type="entry name" value="Kinase-like_dom_sf"/>
</dbReference>
<protein>
    <recommendedName>
        <fullName evidence="4">Protein kinase domain-containing protein</fullName>
    </recommendedName>
</protein>
<comment type="caution">
    <text evidence="2">The sequence shown here is derived from an EMBL/GenBank/DDBJ whole genome shotgun (WGS) entry which is preliminary data.</text>
</comment>
<evidence type="ECO:0008006" key="4">
    <source>
        <dbReference type="Google" id="ProtNLM"/>
    </source>
</evidence>
<feature type="region of interest" description="Disordered" evidence="1">
    <location>
        <begin position="394"/>
        <end position="425"/>
    </location>
</feature>
<reference evidence="2" key="1">
    <citation type="submission" date="2023-10" db="EMBL/GenBank/DDBJ databases">
        <authorList>
            <person name="Chen Y."/>
            <person name="Shah S."/>
            <person name="Dougan E. K."/>
            <person name="Thang M."/>
            <person name="Chan C."/>
        </authorList>
    </citation>
    <scope>NUCLEOTIDE SEQUENCE [LARGE SCALE GENOMIC DNA]</scope>
</reference>
<dbReference type="Gene3D" id="3.30.200.20">
    <property type="entry name" value="Phosphorylase Kinase, domain 1"/>
    <property type="match status" value="1"/>
</dbReference>
<gene>
    <name evidence="2" type="ORF">PCOR1329_LOCUS16974</name>
</gene>
<sequence>MTDPTATLGRPEVFQADVARASLELFDGCAGPDGLLDAPGAVRLAGEVLARLGLDSDVEASRLHDVGTAFWRFDFSEDGRVGREDAQRLFARLARRWPKGPAREAAAAPTRCDLMSKAGIGQNSLRAVFGLIKELEGGPRGLYSARVLRSRDDWRSVRFYSKKFGDLAEPVEDLAEERGLVEDIVQELAVLKRLQCPELVRLHSWFQDPDGIYLVSDLVPTCTSCWRLPAARRSRSRGRPPCSARSLAGLGTCTSTGSCTQTCARAGWWPGPGAARPAPADAGQWRAPGALRRPAAGHARVHASGGLAGRPVGAPGRCVLPGGGALPHGVSAAESGAEIGAPVSPFGGEPGAGSGAAVAAEAERATLRGEPDLRVLGETPLLQDLVGSMRRICPRGPASRRPRGMRGGRWRRSTRGWSRRCCPNQ</sequence>
<evidence type="ECO:0000256" key="1">
    <source>
        <dbReference type="SAM" id="MobiDB-lite"/>
    </source>
</evidence>
<dbReference type="Proteomes" id="UP001189429">
    <property type="component" value="Unassembled WGS sequence"/>
</dbReference>
<evidence type="ECO:0000313" key="2">
    <source>
        <dbReference type="EMBL" id="CAK0812790.1"/>
    </source>
</evidence>
<name>A0ABN9R5L6_9DINO</name>
<feature type="compositionally biased region" description="Basic residues" evidence="1">
    <location>
        <begin position="398"/>
        <end position="418"/>
    </location>
</feature>
<organism evidence="2 3">
    <name type="scientific">Prorocentrum cordatum</name>
    <dbReference type="NCBI Taxonomy" id="2364126"/>
    <lineage>
        <taxon>Eukaryota</taxon>
        <taxon>Sar</taxon>
        <taxon>Alveolata</taxon>
        <taxon>Dinophyceae</taxon>
        <taxon>Prorocentrales</taxon>
        <taxon>Prorocentraceae</taxon>
        <taxon>Prorocentrum</taxon>
    </lineage>
</organism>
<proteinExistence type="predicted"/>
<keyword evidence="3" id="KW-1185">Reference proteome</keyword>
<evidence type="ECO:0000313" key="3">
    <source>
        <dbReference type="Proteomes" id="UP001189429"/>
    </source>
</evidence>
<dbReference type="EMBL" id="CAUYUJ010005227">
    <property type="protein sequence ID" value="CAK0812790.1"/>
    <property type="molecule type" value="Genomic_DNA"/>
</dbReference>
<accession>A0ABN9R5L6</accession>
<dbReference type="SUPFAM" id="SSF56112">
    <property type="entry name" value="Protein kinase-like (PK-like)"/>
    <property type="match status" value="1"/>
</dbReference>